<dbReference type="InterPro" id="IPR038655">
    <property type="entry name" value="Ribosomal_eL27_sf"/>
</dbReference>
<dbReference type="GO" id="GO:1990904">
    <property type="term" value="C:ribonucleoprotein complex"/>
    <property type="evidence" value="ECO:0007669"/>
    <property type="project" value="UniProtKB-KW"/>
</dbReference>
<dbReference type="PANTHER" id="PTHR34550:SF2">
    <property type="entry name" value="SMALL RIBOSOMAL SUBUNIT PROTEIN BTHXC"/>
    <property type="match status" value="1"/>
</dbReference>
<evidence type="ECO:0000313" key="5">
    <source>
        <dbReference type="EMBL" id="CAI9767530.1"/>
    </source>
</evidence>
<dbReference type="EMBL" id="OU503044">
    <property type="protein sequence ID" value="CAI9767530.1"/>
    <property type="molecule type" value="Genomic_DNA"/>
</dbReference>
<keyword evidence="6" id="KW-1185">Reference proteome</keyword>
<accession>A0AAD2DY16</accession>
<feature type="region of interest" description="Disordered" evidence="4">
    <location>
        <begin position="28"/>
        <end position="112"/>
    </location>
</feature>
<evidence type="ECO:0000256" key="3">
    <source>
        <dbReference type="ARBA" id="ARBA00023274"/>
    </source>
</evidence>
<name>A0AAD2DY16_9LAMI</name>
<dbReference type="GO" id="GO:0032544">
    <property type="term" value="P:plastid translation"/>
    <property type="evidence" value="ECO:0007669"/>
    <property type="project" value="TreeGrafter"/>
</dbReference>
<feature type="compositionally biased region" description="Basic and acidic residues" evidence="4">
    <location>
        <begin position="68"/>
        <end position="87"/>
    </location>
</feature>
<proteinExistence type="inferred from homology"/>
<dbReference type="GO" id="GO:0009536">
    <property type="term" value="C:plastid"/>
    <property type="evidence" value="ECO:0007669"/>
    <property type="project" value="TreeGrafter"/>
</dbReference>
<dbReference type="AlphaFoldDB" id="A0AAD2DY16"/>
<protein>
    <submittedName>
        <fullName evidence="5">Uncharacterized protein</fullName>
    </submittedName>
</protein>
<evidence type="ECO:0000313" key="6">
    <source>
        <dbReference type="Proteomes" id="UP000834106"/>
    </source>
</evidence>
<keyword evidence="2" id="KW-0689">Ribosomal protein</keyword>
<dbReference type="Gene3D" id="2.30.30.770">
    <property type="match status" value="1"/>
</dbReference>
<evidence type="ECO:0000256" key="2">
    <source>
        <dbReference type="ARBA" id="ARBA00022980"/>
    </source>
</evidence>
<dbReference type="InterPro" id="IPR030826">
    <property type="entry name" value="Ribosomal_bTHX/bTHXc/bTHXm"/>
</dbReference>
<dbReference type="Proteomes" id="UP000834106">
    <property type="component" value="Chromosome 9"/>
</dbReference>
<dbReference type="Pfam" id="PF17067">
    <property type="entry name" value="RPS31"/>
    <property type="match status" value="1"/>
</dbReference>
<organism evidence="5 6">
    <name type="scientific">Fraxinus pennsylvanica</name>
    <dbReference type="NCBI Taxonomy" id="56036"/>
    <lineage>
        <taxon>Eukaryota</taxon>
        <taxon>Viridiplantae</taxon>
        <taxon>Streptophyta</taxon>
        <taxon>Embryophyta</taxon>
        <taxon>Tracheophyta</taxon>
        <taxon>Spermatophyta</taxon>
        <taxon>Magnoliopsida</taxon>
        <taxon>eudicotyledons</taxon>
        <taxon>Gunneridae</taxon>
        <taxon>Pentapetalae</taxon>
        <taxon>asterids</taxon>
        <taxon>lamiids</taxon>
        <taxon>Lamiales</taxon>
        <taxon>Oleaceae</taxon>
        <taxon>Oleeae</taxon>
        <taxon>Fraxinus</taxon>
    </lineage>
</organism>
<sequence length="258" mass="28375">MHSSSLASSIATNLDLVPDSRGCSVYCGRGDKKTARGKRFNHSFGNARPKDKNKGRGPPRVSVPPAPPRKDKYDDGELNKNGKDFEIKQGGGPPTGGISLATKPSSKNIDNDTRADSALKATIVKNFDDDVRGRNDGHYLFTSIVKYPSKVTHKDSAKKLSVEAFVKAKKQNGRIAYVVVMGGNCGGVGVISFQKEDALLEFCVLLELRTLFELQKEYALLELRKIDALLELRALLEFQKEECSLRALENIYALLELC</sequence>
<evidence type="ECO:0000256" key="1">
    <source>
        <dbReference type="ARBA" id="ARBA00010834"/>
    </source>
</evidence>
<reference evidence="5" key="1">
    <citation type="submission" date="2023-05" db="EMBL/GenBank/DDBJ databases">
        <authorList>
            <person name="Huff M."/>
        </authorList>
    </citation>
    <scope>NUCLEOTIDE SEQUENCE</scope>
</reference>
<dbReference type="InterPro" id="IPR044695">
    <property type="entry name" value="Ribosomal_bTHXc/bTHXc_plant"/>
</dbReference>
<evidence type="ECO:0000256" key="4">
    <source>
        <dbReference type="SAM" id="MobiDB-lite"/>
    </source>
</evidence>
<comment type="similarity">
    <text evidence="1">Belongs to the bacterial ribosomal protein bTHX family.</text>
</comment>
<keyword evidence="3" id="KW-0687">Ribonucleoprotein</keyword>
<gene>
    <name evidence="5" type="ORF">FPE_LOCUS14960</name>
</gene>
<dbReference type="PANTHER" id="PTHR34550">
    <property type="entry name" value="30S RIBOSOMAL PROTEIN S31, CHLOROPLASTIC"/>
    <property type="match status" value="1"/>
</dbReference>
<dbReference type="NCBIfam" id="TIGR04560">
    <property type="entry name" value="ribo_THX"/>
    <property type="match status" value="1"/>
</dbReference>
<dbReference type="GO" id="GO:0005840">
    <property type="term" value="C:ribosome"/>
    <property type="evidence" value="ECO:0007669"/>
    <property type="project" value="UniProtKB-KW"/>
</dbReference>